<proteinExistence type="predicted"/>
<sequence length="93" mass="10804">MKKEFMEPEMRRIELNLKERIATSYTYGVAGEFRTRQTTPKTCTDEFVDTEIYVSEWSNLTQDMLWSIYTKCGPGSGTGLTPDQVYTLFRNSL</sequence>
<dbReference type="AlphaFoldDB" id="A0A7W8M4J0"/>
<reference evidence="1 2" key="1">
    <citation type="submission" date="2020-08" db="EMBL/GenBank/DDBJ databases">
        <title>Genomic Encyclopedia of Type Strains, Phase IV (KMG-IV): sequencing the most valuable type-strain genomes for metagenomic binning, comparative biology and taxonomic classification.</title>
        <authorList>
            <person name="Goeker M."/>
        </authorList>
    </citation>
    <scope>NUCLEOTIDE SEQUENCE [LARGE SCALE GENOMIC DNA]</scope>
    <source>
        <strain evidence="1 2">DSM 106146</strain>
    </source>
</reference>
<gene>
    <name evidence="1" type="ORF">HNP82_001299</name>
</gene>
<keyword evidence="2" id="KW-1185">Reference proteome</keyword>
<dbReference type="Proteomes" id="UP000543642">
    <property type="component" value="Unassembled WGS sequence"/>
</dbReference>
<organism evidence="1 2">
    <name type="scientific">Catenibacillus scindens</name>
    <dbReference type="NCBI Taxonomy" id="673271"/>
    <lineage>
        <taxon>Bacteria</taxon>
        <taxon>Bacillati</taxon>
        <taxon>Bacillota</taxon>
        <taxon>Clostridia</taxon>
        <taxon>Lachnospirales</taxon>
        <taxon>Lachnospiraceae</taxon>
        <taxon>Catenibacillus</taxon>
    </lineage>
</organism>
<protein>
    <submittedName>
        <fullName evidence="1">Uncharacterized protein</fullName>
    </submittedName>
</protein>
<name>A0A7W8M4J0_9FIRM</name>
<comment type="caution">
    <text evidence="1">The sequence shown here is derived from an EMBL/GenBank/DDBJ whole genome shotgun (WGS) entry which is preliminary data.</text>
</comment>
<dbReference type="EMBL" id="JACHFW010000004">
    <property type="protein sequence ID" value="MBB5264188.1"/>
    <property type="molecule type" value="Genomic_DNA"/>
</dbReference>
<dbReference type="RefSeq" id="WP_183772684.1">
    <property type="nucleotide sequence ID" value="NZ_JACHFW010000004.1"/>
</dbReference>
<evidence type="ECO:0000313" key="1">
    <source>
        <dbReference type="EMBL" id="MBB5264188.1"/>
    </source>
</evidence>
<accession>A0A7W8M4J0</accession>
<evidence type="ECO:0000313" key="2">
    <source>
        <dbReference type="Proteomes" id="UP000543642"/>
    </source>
</evidence>